<organism evidence="1 2">
    <name type="scientific">Phascolomyces articulosus</name>
    <dbReference type="NCBI Taxonomy" id="60185"/>
    <lineage>
        <taxon>Eukaryota</taxon>
        <taxon>Fungi</taxon>
        <taxon>Fungi incertae sedis</taxon>
        <taxon>Mucoromycota</taxon>
        <taxon>Mucoromycotina</taxon>
        <taxon>Mucoromycetes</taxon>
        <taxon>Mucorales</taxon>
        <taxon>Lichtheimiaceae</taxon>
        <taxon>Phascolomyces</taxon>
    </lineage>
</organism>
<comment type="caution">
    <text evidence="1">The sequence shown here is derived from an EMBL/GenBank/DDBJ whole genome shotgun (WGS) entry which is preliminary data.</text>
</comment>
<sequence length="155" mass="17690">MTERKTVTTEGLLRTDPRKISYKILGEPFISPSTVDYNDHGAICFPNLKIALAYAKFYIDQLDRRCINKFGEISVLVSLMHVYGNSNNATFLNAALKLVRVGLHFGLSFVVNVDGINDITLSLPYQQRDMRIITCYFAWEAAKILKYHHMEPTQD</sequence>
<dbReference type="Proteomes" id="UP001209540">
    <property type="component" value="Unassembled WGS sequence"/>
</dbReference>
<dbReference type="EMBL" id="JAIXMP010000011">
    <property type="protein sequence ID" value="KAI9264920.1"/>
    <property type="molecule type" value="Genomic_DNA"/>
</dbReference>
<name>A0AAD5K1I8_9FUNG</name>
<accession>A0AAD5K1I8</accession>
<keyword evidence="2" id="KW-1185">Reference proteome</keyword>
<reference evidence="1" key="2">
    <citation type="submission" date="2023-02" db="EMBL/GenBank/DDBJ databases">
        <authorList>
            <consortium name="DOE Joint Genome Institute"/>
            <person name="Mondo S.J."/>
            <person name="Chang Y."/>
            <person name="Wang Y."/>
            <person name="Ahrendt S."/>
            <person name="Andreopoulos W."/>
            <person name="Barry K."/>
            <person name="Beard J."/>
            <person name="Benny G.L."/>
            <person name="Blankenship S."/>
            <person name="Bonito G."/>
            <person name="Cuomo C."/>
            <person name="Desiro A."/>
            <person name="Gervers K.A."/>
            <person name="Hundley H."/>
            <person name="Kuo A."/>
            <person name="LaButti K."/>
            <person name="Lang B.F."/>
            <person name="Lipzen A."/>
            <person name="O'Donnell K."/>
            <person name="Pangilinan J."/>
            <person name="Reynolds N."/>
            <person name="Sandor L."/>
            <person name="Smith M.W."/>
            <person name="Tsang A."/>
            <person name="Grigoriev I.V."/>
            <person name="Stajich J.E."/>
            <person name="Spatafora J.W."/>
        </authorList>
    </citation>
    <scope>NUCLEOTIDE SEQUENCE</scope>
    <source>
        <strain evidence="1">RSA 2281</strain>
    </source>
</reference>
<gene>
    <name evidence="1" type="ORF">BDA99DRAFT_536417</name>
</gene>
<protein>
    <submittedName>
        <fullName evidence="1">Uncharacterized protein</fullName>
    </submittedName>
</protein>
<evidence type="ECO:0000313" key="1">
    <source>
        <dbReference type="EMBL" id="KAI9264920.1"/>
    </source>
</evidence>
<reference evidence="1" key="1">
    <citation type="journal article" date="2022" name="IScience">
        <title>Evolution of zygomycete secretomes and the origins of terrestrial fungal ecologies.</title>
        <authorList>
            <person name="Chang Y."/>
            <person name="Wang Y."/>
            <person name="Mondo S."/>
            <person name="Ahrendt S."/>
            <person name="Andreopoulos W."/>
            <person name="Barry K."/>
            <person name="Beard J."/>
            <person name="Benny G.L."/>
            <person name="Blankenship S."/>
            <person name="Bonito G."/>
            <person name="Cuomo C."/>
            <person name="Desiro A."/>
            <person name="Gervers K.A."/>
            <person name="Hundley H."/>
            <person name="Kuo A."/>
            <person name="LaButti K."/>
            <person name="Lang B.F."/>
            <person name="Lipzen A."/>
            <person name="O'Donnell K."/>
            <person name="Pangilinan J."/>
            <person name="Reynolds N."/>
            <person name="Sandor L."/>
            <person name="Smith M.E."/>
            <person name="Tsang A."/>
            <person name="Grigoriev I.V."/>
            <person name="Stajich J.E."/>
            <person name="Spatafora J.W."/>
        </authorList>
    </citation>
    <scope>NUCLEOTIDE SEQUENCE</scope>
    <source>
        <strain evidence="1">RSA 2281</strain>
    </source>
</reference>
<dbReference type="AlphaFoldDB" id="A0AAD5K1I8"/>
<proteinExistence type="predicted"/>
<evidence type="ECO:0000313" key="2">
    <source>
        <dbReference type="Proteomes" id="UP001209540"/>
    </source>
</evidence>